<evidence type="ECO:0000313" key="2">
    <source>
        <dbReference type="Proteomes" id="UP001638806"/>
    </source>
</evidence>
<reference evidence="1" key="1">
    <citation type="submission" date="2024-12" db="EMBL/GenBank/DDBJ databases">
        <title>Comparative genomics and development of molecular markers within Purpureocillium lilacinum and among Purpureocillium species.</title>
        <authorList>
            <person name="Yeh Z.-Y."/>
            <person name="Ni N.-T."/>
            <person name="Lo P.-H."/>
            <person name="Mushyakhwo K."/>
            <person name="Lin C.-F."/>
            <person name="Nai Y.-S."/>
        </authorList>
    </citation>
    <scope>NUCLEOTIDE SEQUENCE</scope>
    <source>
        <strain evidence="1">NCHU-NPUST-175</strain>
    </source>
</reference>
<keyword evidence="2" id="KW-1185">Reference proteome</keyword>
<proteinExistence type="predicted"/>
<gene>
    <name evidence="1" type="ORF">ACCO45_013982</name>
</gene>
<comment type="caution">
    <text evidence="1">The sequence shown here is derived from an EMBL/GenBank/DDBJ whole genome shotgun (WGS) entry which is preliminary data.</text>
</comment>
<organism evidence="1 2">
    <name type="scientific">Purpureocillium lilacinum</name>
    <name type="common">Paecilomyces lilacinus</name>
    <dbReference type="NCBI Taxonomy" id="33203"/>
    <lineage>
        <taxon>Eukaryota</taxon>
        <taxon>Fungi</taxon>
        <taxon>Dikarya</taxon>
        <taxon>Ascomycota</taxon>
        <taxon>Pezizomycotina</taxon>
        <taxon>Sordariomycetes</taxon>
        <taxon>Hypocreomycetidae</taxon>
        <taxon>Hypocreales</taxon>
        <taxon>Ophiocordycipitaceae</taxon>
        <taxon>Purpureocillium</taxon>
    </lineage>
</organism>
<protein>
    <submittedName>
        <fullName evidence="1">Uncharacterized protein</fullName>
    </submittedName>
</protein>
<name>A0ACC4DAD7_PURLI</name>
<evidence type="ECO:0000313" key="1">
    <source>
        <dbReference type="EMBL" id="KAL3952265.1"/>
    </source>
</evidence>
<dbReference type="Proteomes" id="UP001638806">
    <property type="component" value="Unassembled WGS sequence"/>
</dbReference>
<dbReference type="EMBL" id="JBGNUJ010000013">
    <property type="protein sequence ID" value="KAL3952265.1"/>
    <property type="molecule type" value="Genomic_DNA"/>
</dbReference>
<accession>A0ACC4DAD7</accession>
<sequence length="161" mass="17682">MDTSRTREATKVSPGDCPRQERGNRLPDVAMLGYEVQQNVVVTPAGFLKAKQNGQLLLFLSYRARQAVSGPSRRSLHTSGDGFEHRHQISPSPADDPTHKDWVKRSAGTWQRAEIGNQLAYCTTPALQHALRSVAADAAQRLHGERPRPASNCTAIGTWQG</sequence>